<feature type="binding site" evidence="1">
    <location>
        <position position="1022"/>
    </location>
    <ligand>
        <name>Zn(2+)</name>
        <dbReference type="ChEBI" id="CHEBI:29105"/>
    </ligand>
</feature>
<keyword evidence="1" id="KW-0479">Metal-binding</keyword>
<dbReference type="EMBL" id="BIXY01000029">
    <property type="protein sequence ID" value="GCF08738.1"/>
    <property type="molecule type" value="Genomic_DNA"/>
</dbReference>
<proteinExistence type="predicted"/>
<dbReference type="PRINTS" id="PR01950">
    <property type="entry name" value="LANCSUPER"/>
</dbReference>
<sequence>MIEEWNKALSTWSLRNIPVSWYRALTLPERVALWEAAGKPRLPVEKLDLALAEQKLQWWKEVSSTDTGGIAFSAHLAIDDVTEDELLYLLAEPIEEMRERIINDMDWLNTLFQAFLVTDKDLPYPLPTLPVLPELDILLPALLPLLRHAWKRICMEVQFLSRRQKTPPFDQTAIVGPLFAPLPALLMSKVSKVLALELNVMRIEGRLPGANPEERFVAFANWCSQPSSMLSVFMKYPVLGRQLVLLLDQWRETSLEFLQRLCDDWKEMRACFSPACDPGLLVDVQSEVGDAHRGGRTVLLLRFRSGLRLVYKPRSLAVDTHFQELLTWLNTRSNLPPFYVMRILDKGTYGWSEFIEAHDCSTPDQVERFYIRQGAYLALLHMLAATDIHAENLIAAGEQPVLVDLEALFHPHMRRDDEAAQADTIMDELLQSSVLAIGLLPCRLWSNQQMVGVDLGGMSEVRGQVFPLPLAKWSAVGTDQMHVERDYLSLASCQNRPHLQGQDVNLSVYQHCIVFGFVSLYQSLVACRDDLLMQILPRFARDEIRFILRPTMAYSLMIQESFHPHVLRDALDLYRYLDRLWTITVQQPHLAGVIASERTDLLNGDIPLFLTLAASRNLYTGRAERLEDFFSLTGMETAVQRLHSLNEQDLERQVWIIQAALATAQDVGNTVGHRHELALQFDPSPPAADSEQLLHAALTIGKRLDNLAVRDAHHIHWLGLSLGTDRSWKISPAHYDLYSGLPGIAFFLAYLGANADQEQDQIHYTELARTLAFSIYQQVTQPTMPPVYGNALGAFDGWGSLLYLFAHLQSLWDEPWLLEAIDKIVAHIPPFLALDQTLDIMHGAAGCLAALLSVYAIAPAPSILAEALHCGEHIVEALELSSPLPSPLALHEKGLLTGYAHGAAGMALSLAQLARLSKREHFQAAALVLLQYERALFSPQQRNWPDLRLSEVPHSIQQSQPVPITPSRFMVAWCHGAAGIGLSRLELLKYMDNDEAQLQEEIAAALQTTVEGGFGYNHSLCHGDMGNLELLLTATQQPSMHRYLEPLAHLTAQLLDSGMRNGWVTGLPLGVETPGMMPGLAGIGYELLRLAQPHKVPNLLVLAPPLHVKIG</sequence>
<name>A0A5A5TBG6_9CHLR</name>
<dbReference type="PIRSF" id="PIRSF037228">
    <property type="entry name" value="Lant_mod_RumM"/>
    <property type="match status" value="1"/>
</dbReference>
<dbReference type="InterPro" id="IPR007822">
    <property type="entry name" value="LANC-like"/>
</dbReference>
<dbReference type="GO" id="GO:0031179">
    <property type="term" value="P:peptide modification"/>
    <property type="evidence" value="ECO:0007669"/>
    <property type="project" value="InterPro"/>
</dbReference>
<accession>A0A5A5TBG6</accession>
<dbReference type="InterPro" id="IPR017146">
    <property type="entry name" value="Lanti_2_LanM"/>
</dbReference>
<evidence type="ECO:0000313" key="3">
    <source>
        <dbReference type="EMBL" id="GCF08738.1"/>
    </source>
</evidence>
<dbReference type="CDD" id="cd04792">
    <property type="entry name" value="LanM-like"/>
    <property type="match status" value="1"/>
</dbReference>
<dbReference type="InterPro" id="IPR012341">
    <property type="entry name" value="6hp_glycosidase-like_sf"/>
</dbReference>
<dbReference type="InterPro" id="IPR025410">
    <property type="entry name" value="Lant_dehyd"/>
</dbReference>
<evidence type="ECO:0000313" key="4">
    <source>
        <dbReference type="Proteomes" id="UP000322530"/>
    </source>
</evidence>
<dbReference type="SMART" id="SM01260">
    <property type="entry name" value="LANC_like"/>
    <property type="match status" value="1"/>
</dbReference>
<dbReference type="Pfam" id="PF05147">
    <property type="entry name" value="LANC_like"/>
    <property type="match status" value="1"/>
</dbReference>
<evidence type="ECO:0000259" key="2">
    <source>
        <dbReference type="Pfam" id="PF13575"/>
    </source>
</evidence>
<protein>
    <submittedName>
        <fullName evidence="3">Lanthionine synthetase</fullName>
    </submittedName>
</protein>
<keyword evidence="4" id="KW-1185">Reference proteome</keyword>
<evidence type="ECO:0000256" key="1">
    <source>
        <dbReference type="PIRSR" id="PIRSR607822-1"/>
    </source>
</evidence>
<gene>
    <name evidence="3" type="ORF">KDI_23020</name>
</gene>
<dbReference type="RefSeq" id="WP_149401715.1">
    <property type="nucleotide sequence ID" value="NZ_BIXY01000029.1"/>
</dbReference>
<comment type="caution">
    <text evidence="3">The sequence shown here is derived from an EMBL/GenBank/DDBJ whole genome shotgun (WGS) entry which is preliminary data.</text>
</comment>
<keyword evidence="1" id="KW-0862">Zinc</keyword>
<dbReference type="Gene3D" id="1.50.10.10">
    <property type="match status" value="1"/>
</dbReference>
<dbReference type="NCBIfam" id="TIGR03897">
    <property type="entry name" value="lanti_2_LanM"/>
    <property type="match status" value="1"/>
</dbReference>
<dbReference type="Proteomes" id="UP000322530">
    <property type="component" value="Unassembled WGS sequence"/>
</dbReference>
<dbReference type="OrthoDB" id="135318at2"/>
<dbReference type="GO" id="GO:0005975">
    <property type="term" value="P:carbohydrate metabolic process"/>
    <property type="evidence" value="ECO:0007669"/>
    <property type="project" value="InterPro"/>
</dbReference>
<reference evidence="3 4" key="1">
    <citation type="submission" date="2019-01" db="EMBL/GenBank/DDBJ databases">
        <title>Draft genome sequence of Dictyobacter sp. Uno17.</title>
        <authorList>
            <person name="Wang C.M."/>
            <person name="Zheng Y."/>
            <person name="Sakai Y."/>
            <person name="Abe K."/>
            <person name="Yokota A."/>
            <person name="Yabe S."/>
        </authorList>
    </citation>
    <scope>NUCLEOTIDE SEQUENCE [LARGE SCALE GENOMIC DNA]</scope>
    <source>
        <strain evidence="3 4">Uno17</strain>
    </source>
</reference>
<dbReference type="SUPFAM" id="SSF158745">
    <property type="entry name" value="LanC-like"/>
    <property type="match status" value="1"/>
</dbReference>
<feature type="binding site" evidence="1">
    <location>
        <position position="974"/>
    </location>
    <ligand>
        <name>Zn(2+)</name>
        <dbReference type="ChEBI" id="CHEBI:29105"/>
    </ligand>
</feature>
<organism evidence="3 4">
    <name type="scientific">Dictyobacter arantiisoli</name>
    <dbReference type="NCBI Taxonomy" id="2014874"/>
    <lineage>
        <taxon>Bacteria</taxon>
        <taxon>Bacillati</taxon>
        <taxon>Chloroflexota</taxon>
        <taxon>Ktedonobacteria</taxon>
        <taxon>Ktedonobacterales</taxon>
        <taxon>Dictyobacteraceae</taxon>
        <taxon>Dictyobacter</taxon>
    </lineage>
</organism>
<feature type="domain" description="Lantibiotic biosynthesis protein dehydration" evidence="2">
    <location>
        <begin position="236"/>
        <end position="610"/>
    </location>
</feature>
<feature type="binding site" evidence="1">
    <location>
        <position position="1021"/>
    </location>
    <ligand>
        <name>Zn(2+)</name>
        <dbReference type="ChEBI" id="CHEBI:29105"/>
    </ligand>
</feature>
<dbReference type="GO" id="GO:0046872">
    <property type="term" value="F:metal ion binding"/>
    <property type="evidence" value="ECO:0007669"/>
    <property type="project" value="UniProtKB-KW"/>
</dbReference>
<dbReference type="Pfam" id="PF13575">
    <property type="entry name" value="DUF4135"/>
    <property type="match status" value="1"/>
</dbReference>
<dbReference type="AlphaFoldDB" id="A0A5A5TBG6"/>